<evidence type="ECO:0000256" key="2">
    <source>
        <dbReference type="ARBA" id="ARBA00022448"/>
    </source>
</evidence>
<keyword evidence="8" id="KW-0472">Membrane</keyword>
<evidence type="ECO:0000256" key="7">
    <source>
        <dbReference type="ARBA" id="ARBA00023065"/>
    </source>
</evidence>
<reference evidence="12 14" key="2">
    <citation type="journal article" date="2013" name="Nature">
        <title>Insights into bilaterian evolution from three spiralian genomes.</title>
        <authorList>
            <person name="Simakov O."/>
            <person name="Marletaz F."/>
            <person name="Cho S.J."/>
            <person name="Edsinger-Gonzales E."/>
            <person name="Havlak P."/>
            <person name="Hellsten U."/>
            <person name="Kuo D.H."/>
            <person name="Larsson T."/>
            <person name="Lv J."/>
            <person name="Arendt D."/>
            <person name="Savage R."/>
            <person name="Osoegawa K."/>
            <person name="de Jong P."/>
            <person name="Grimwood J."/>
            <person name="Chapman J.A."/>
            <person name="Shapiro H."/>
            <person name="Aerts A."/>
            <person name="Otillar R.P."/>
            <person name="Terry A.Y."/>
            <person name="Boore J.L."/>
            <person name="Grigoriev I.V."/>
            <person name="Lindberg D.R."/>
            <person name="Seaver E.C."/>
            <person name="Weisblat D.A."/>
            <person name="Putnam N.H."/>
            <person name="Rokhsar D.S."/>
        </authorList>
    </citation>
    <scope>NUCLEOTIDE SEQUENCE</scope>
    <source>
        <strain evidence="12 14">I ESC-2004</strain>
    </source>
</reference>
<evidence type="ECO:0000313" key="12">
    <source>
        <dbReference type="EMBL" id="ELT93368.1"/>
    </source>
</evidence>
<keyword evidence="4 11" id="KW-0812">Transmembrane</keyword>
<gene>
    <name evidence="12" type="ORF">CAPTEDRAFT_65206</name>
</gene>
<name>R7THU0_CAPTE</name>
<dbReference type="STRING" id="283909.R7THU0"/>
<keyword evidence="6" id="KW-0915">Sodium</keyword>
<evidence type="ECO:0000313" key="13">
    <source>
        <dbReference type="EnsemblMetazoa" id="CapteP65206"/>
    </source>
</evidence>
<dbReference type="EMBL" id="KB309773">
    <property type="protein sequence ID" value="ELT93368.1"/>
    <property type="molecule type" value="Genomic_DNA"/>
</dbReference>
<dbReference type="Proteomes" id="UP000014760">
    <property type="component" value="Unassembled WGS sequence"/>
</dbReference>
<evidence type="ECO:0000256" key="10">
    <source>
        <dbReference type="ARBA" id="ARBA00023303"/>
    </source>
</evidence>
<dbReference type="PANTHER" id="PTHR11690">
    <property type="entry name" value="AMILORIDE-SENSITIVE SODIUM CHANNEL-RELATED"/>
    <property type="match status" value="1"/>
</dbReference>
<keyword evidence="2 11" id="KW-0813">Transport</keyword>
<dbReference type="PROSITE" id="PS01206">
    <property type="entry name" value="ASC"/>
    <property type="match status" value="1"/>
</dbReference>
<dbReference type="HOGENOM" id="CLU_1122433_0_0_1"/>
<dbReference type="Gene3D" id="2.60.470.10">
    <property type="entry name" value="Acid-sensing ion channels like domains"/>
    <property type="match status" value="1"/>
</dbReference>
<dbReference type="InterPro" id="IPR020903">
    <property type="entry name" value="ENaC_CS"/>
</dbReference>
<evidence type="ECO:0000256" key="6">
    <source>
        <dbReference type="ARBA" id="ARBA00023053"/>
    </source>
</evidence>
<dbReference type="GO" id="GO:0005886">
    <property type="term" value="C:plasma membrane"/>
    <property type="evidence" value="ECO:0007669"/>
    <property type="project" value="TreeGrafter"/>
</dbReference>
<keyword evidence="3 11" id="KW-0894">Sodium channel</keyword>
<dbReference type="InterPro" id="IPR001873">
    <property type="entry name" value="ENaC"/>
</dbReference>
<evidence type="ECO:0000256" key="11">
    <source>
        <dbReference type="RuleBase" id="RU000679"/>
    </source>
</evidence>
<evidence type="ECO:0000256" key="4">
    <source>
        <dbReference type="ARBA" id="ARBA00022692"/>
    </source>
</evidence>
<evidence type="ECO:0000256" key="1">
    <source>
        <dbReference type="ARBA" id="ARBA00004141"/>
    </source>
</evidence>
<reference evidence="14" key="1">
    <citation type="submission" date="2012-12" db="EMBL/GenBank/DDBJ databases">
        <authorList>
            <person name="Hellsten U."/>
            <person name="Grimwood J."/>
            <person name="Chapman J.A."/>
            <person name="Shapiro H."/>
            <person name="Aerts A."/>
            <person name="Otillar R.P."/>
            <person name="Terry A.Y."/>
            <person name="Boore J.L."/>
            <person name="Simakov O."/>
            <person name="Marletaz F."/>
            <person name="Cho S.-J."/>
            <person name="Edsinger-Gonzales E."/>
            <person name="Havlak P."/>
            <person name="Kuo D.-H."/>
            <person name="Larsson T."/>
            <person name="Lv J."/>
            <person name="Arendt D."/>
            <person name="Savage R."/>
            <person name="Osoegawa K."/>
            <person name="de Jong P."/>
            <person name="Lindberg D.R."/>
            <person name="Seaver E.C."/>
            <person name="Weisblat D.A."/>
            <person name="Putnam N.H."/>
            <person name="Grigoriev I.V."/>
            <person name="Rokhsar D.S."/>
        </authorList>
    </citation>
    <scope>NUCLEOTIDE SEQUENCE</scope>
    <source>
        <strain evidence="14">I ESC-2004</strain>
    </source>
</reference>
<organism evidence="12">
    <name type="scientific">Capitella teleta</name>
    <name type="common">Polychaete worm</name>
    <dbReference type="NCBI Taxonomy" id="283909"/>
    <lineage>
        <taxon>Eukaryota</taxon>
        <taxon>Metazoa</taxon>
        <taxon>Spiralia</taxon>
        <taxon>Lophotrochozoa</taxon>
        <taxon>Annelida</taxon>
        <taxon>Polychaeta</taxon>
        <taxon>Sedentaria</taxon>
        <taxon>Scolecida</taxon>
        <taxon>Capitellidae</taxon>
        <taxon>Capitella</taxon>
    </lineage>
</organism>
<keyword evidence="5" id="KW-1133">Transmembrane helix</keyword>
<dbReference type="AlphaFoldDB" id="R7THU0"/>
<evidence type="ECO:0008006" key="15">
    <source>
        <dbReference type="Google" id="ProtNLM"/>
    </source>
</evidence>
<dbReference type="GO" id="GO:0015280">
    <property type="term" value="F:ligand-gated sodium channel activity"/>
    <property type="evidence" value="ECO:0007669"/>
    <property type="project" value="TreeGrafter"/>
</dbReference>
<dbReference type="PRINTS" id="PR01078">
    <property type="entry name" value="AMINACHANNEL"/>
</dbReference>
<dbReference type="Gene3D" id="1.10.287.770">
    <property type="entry name" value="YojJ-like"/>
    <property type="match status" value="1"/>
</dbReference>
<evidence type="ECO:0000313" key="14">
    <source>
        <dbReference type="Proteomes" id="UP000014760"/>
    </source>
</evidence>
<comment type="similarity">
    <text evidence="11">Belongs to the amiloride-sensitive sodium channel (TC 1.A.6) family.</text>
</comment>
<accession>R7THU0</accession>
<feature type="non-terminal residue" evidence="12">
    <location>
        <position position="1"/>
    </location>
</feature>
<keyword evidence="10 11" id="KW-0407">Ion channel</keyword>
<dbReference type="Pfam" id="PF00858">
    <property type="entry name" value="ASC"/>
    <property type="match status" value="1"/>
</dbReference>
<reference evidence="13" key="3">
    <citation type="submission" date="2015-06" db="UniProtKB">
        <authorList>
            <consortium name="EnsemblMetazoa"/>
        </authorList>
    </citation>
    <scope>IDENTIFICATION</scope>
</reference>
<keyword evidence="9 11" id="KW-0739">Sodium transport</keyword>
<keyword evidence="7 11" id="KW-0406">Ion transport</keyword>
<dbReference type="OMA" id="CTDENEP"/>
<feature type="non-terminal residue" evidence="12">
    <location>
        <position position="244"/>
    </location>
</feature>
<protein>
    <recommendedName>
        <fullName evidence="15">Amiloride-sensitive sodium channel</fullName>
    </recommendedName>
</protein>
<proteinExistence type="inferred from homology"/>
<keyword evidence="14" id="KW-1185">Reference proteome</keyword>
<sequence length="244" mass="27455">EYMSPMSSSEGVRVVIHPPNTLPYPHAEGFDVPPGFSVSFGVKTRQNIRVSFPHGNCSNQNPFSPESDEQYRLISCQKMCLQSQIVQHCGCKDIALPGGEQYPEHNFCTDDWDIPQNCIHQATNTCLIMLNRLYDRIVECGCFPPCHEISYDVTYSLSRWPAIGFDGEQAYIDIVTEAEFAERAMADFVRLNVYLAESDVLKTEETEDYSQSQFLSDVGGQIGLWSGLSIISLVEALELFVDIF</sequence>
<comment type="subcellular location">
    <subcellularLocation>
        <location evidence="1">Membrane</location>
        <topology evidence="1">Multi-pass membrane protein</topology>
    </subcellularLocation>
</comment>
<evidence type="ECO:0000256" key="9">
    <source>
        <dbReference type="ARBA" id="ARBA00023201"/>
    </source>
</evidence>
<evidence type="ECO:0000256" key="5">
    <source>
        <dbReference type="ARBA" id="ARBA00022989"/>
    </source>
</evidence>
<dbReference type="EMBL" id="AMQN01002648">
    <property type="status" value="NOT_ANNOTATED_CDS"/>
    <property type="molecule type" value="Genomic_DNA"/>
</dbReference>
<dbReference type="OrthoDB" id="6021021at2759"/>
<dbReference type="EnsemblMetazoa" id="CapteT65206">
    <property type="protein sequence ID" value="CapteP65206"/>
    <property type="gene ID" value="CapteG65206"/>
</dbReference>
<evidence type="ECO:0000256" key="3">
    <source>
        <dbReference type="ARBA" id="ARBA00022461"/>
    </source>
</evidence>
<evidence type="ECO:0000256" key="8">
    <source>
        <dbReference type="ARBA" id="ARBA00023136"/>
    </source>
</evidence>
<dbReference type="PANTHER" id="PTHR11690:SF248">
    <property type="entry name" value="PICKPOCKET 17, ISOFORM A"/>
    <property type="match status" value="1"/>
</dbReference>